<dbReference type="InterPro" id="IPR046960">
    <property type="entry name" value="PPR_At4g14850-like_plant"/>
</dbReference>
<dbReference type="PANTHER" id="PTHR47926">
    <property type="entry name" value="PENTATRICOPEPTIDE REPEAT-CONTAINING PROTEIN"/>
    <property type="match status" value="1"/>
</dbReference>
<dbReference type="InterPro" id="IPR011990">
    <property type="entry name" value="TPR-like_helical_dom_sf"/>
</dbReference>
<name>A0AAD8U1P4_LOLMU</name>
<reference evidence="1" key="1">
    <citation type="submission" date="2023-07" db="EMBL/GenBank/DDBJ databases">
        <title>A chromosome-level genome assembly of Lolium multiflorum.</title>
        <authorList>
            <person name="Chen Y."/>
            <person name="Copetti D."/>
            <person name="Kolliker R."/>
            <person name="Studer B."/>
        </authorList>
    </citation>
    <scope>NUCLEOTIDE SEQUENCE</scope>
    <source>
        <strain evidence="1">02402/16</strain>
        <tissue evidence="1">Leaf</tissue>
    </source>
</reference>
<sequence length="193" mass="22045">MEQQDSVSWKAIVAAFKQNGHYEETVVHFNERLCFGMEPDDFIYDSVFKACAALQSLEFGLLVHDSSDAFVASTVVDMYCKRGKWVDVSTFKDKKANEAGRHKKEPGCSWIEVQSEMHGSLVGYNVHLRSRELYDMLNYLIDEMKLSENEPDLAYFSDVAEEGSAFEQDQLELLVANISCIGVPIYYLTKLWI</sequence>
<evidence type="ECO:0000313" key="2">
    <source>
        <dbReference type="Proteomes" id="UP001231189"/>
    </source>
</evidence>
<dbReference type="Gene3D" id="1.25.40.10">
    <property type="entry name" value="Tetratricopeptide repeat domain"/>
    <property type="match status" value="1"/>
</dbReference>
<evidence type="ECO:0008006" key="3">
    <source>
        <dbReference type="Google" id="ProtNLM"/>
    </source>
</evidence>
<dbReference type="PANTHER" id="PTHR47926:SF406">
    <property type="entry name" value="REPEAT (PPR) SUPERFAMILY PROTEIN, PUTATIVE-RELATED"/>
    <property type="match status" value="1"/>
</dbReference>
<accession>A0AAD8U1P4</accession>
<keyword evidence="2" id="KW-1185">Reference proteome</keyword>
<dbReference type="AlphaFoldDB" id="A0AAD8U1P4"/>
<protein>
    <recommendedName>
        <fullName evidence="3">Pentatricopeptide repeat-containing protein</fullName>
    </recommendedName>
</protein>
<proteinExistence type="predicted"/>
<organism evidence="1 2">
    <name type="scientific">Lolium multiflorum</name>
    <name type="common">Italian ryegrass</name>
    <name type="synonym">Lolium perenne subsp. multiflorum</name>
    <dbReference type="NCBI Taxonomy" id="4521"/>
    <lineage>
        <taxon>Eukaryota</taxon>
        <taxon>Viridiplantae</taxon>
        <taxon>Streptophyta</taxon>
        <taxon>Embryophyta</taxon>
        <taxon>Tracheophyta</taxon>
        <taxon>Spermatophyta</taxon>
        <taxon>Magnoliopsida</taxon>
        <taxon>Liliopsida</taxon>
        <taxon>Poales</taxon>
        <taxon>Poaceae</taxon>
        <taxon>BOP clade</taxon>
        <taxon>Pooideae</taxon>
        <taxon>Poodae</taxon>
        <taxon>Poeae</taxon>
        <taxon>Poeae Chloroplast Group 2 (Poeae type)</taxon>
        <taxon>Loliodinae</taxon>
        <taxon>Loliinae</taxon>
        <taxon>Lolium</taxon>
    </lineage>
</organism>
<gene>
    <name evidence="1" type="ORF">QYE76_012351</name>
</gene>
<dbReference type="EMBL" id="JAUUTY010000001">
    <property type="protein sequence ID" value="KAK1695654.1"/>
    <property type="molecule type" value="Genomic_DNA"/>
</dbReference>
<comment type="caution">
    <text evidence="1">The sequence shown here is derived from an EMBL/GenBank/DDBJ whole genome shotgun (WGS) entry which is preliminary data.</text>
</comment>
<evidence type="ECO:0000313" key="1">
    <source>
        <dbReference type="EMBL" id="KAK1695654.1"/>
    </source>
</evidence>
<dbReference type="Proteomes" id="UP001231189">
    <property type="component" value="Unassembled WGS sequence"/>
</dbReference>
<dbReference type="GO" id="GO:0003723">
    <property type="term" value="F:RNA binding"/>
    <property type="evidence" value="ECO:0007669"/>
    <property type="project" value="InterPro"/>
</dbReference>
<dbReference type="GO" id="GO:0009451">
    <property type="term" value="P:RNA modification"/>
    <property type="evidence" value="ECO:0007669"/>
    <property type="project" value="InterPro"/>
</dbReference>